<comment type="caution">
    <text evidence="2">The sequence shown here is derived from an EMBL/GenBank/DDBJ whole genome shotgun (WGS) entry which is preliminary data.</text>
</comment>
<feature type="region of interest" description="Disordered" evidence="1">
    <location>
        <begin position="1"/>
        <end position="36"/>
    </location>
</feature>
<dbReference type="AlphaFoldDB" id="A0A6I1I5I9"/>
<accession>A0A6I1I5I9</accession>
<name>A0A6I1I5I9_9BURK</name>
<dbReference type="RefSeq" id="WP_152282324.1">
    <property type="nucleotide sequence ID" value="NZ_WFLI01000008.1"/>
</dbReference>
<feature type="compositionally biased region" description="Polar residues" evidence="1">
    <location>
        <begin position="14"/>
        <end position="36"/>
    </location>
</feature>
<dbReference type="EMBL" id="WFLI01000008">
    <property type="protein sequence ID" value="KAB8065250.1"/>
    <property type="molecule type" value="Genomic_DNA"/>
</dbReference>
<keyword evidence="3" id="KW-1185">Reference proteome</keyword>
<proteinExistence type="predicted"/>
<protein>
    <submittedName>
        <fullName evidence="2">Uncharacterized protein</fullName>
    </submittedName>
</protein>
<reference evidence="2 3" key="1">
    <citation type="submission" date="2019-10" db="EMBL/GenBank/DDBJ databases">
        <title>Three novel species isolated from a subtropical stream in China.</title>
        <authorList>
            <person name="Lu H."/>
        </authorList>
    </citation>
    <scope>NUCLEOTIDE SEQUENCE [LARGE SCALE GENOMIC DNA]</scope>
    <source>
        <strain evidence="2 3">FT13W</strain>
    </source>
</reference>
<gene>
    <name evidence="2" type="ORF">GCN75_09625</name>
</gene>
<evidence type="ECO:0000313" key="2">
    <source>
        <dbReference type="EMBL" id="KAB8065250.1"/>
    </source>
</evidence>
<evidence type="ECO:0000256" key="1">
    <source>
        <dbReference type="SAM" id="MobiDB-lite"/>
    </source>
</evidence>
<dbReference type="Proteomes" id="UP000468717">
    <property type="component" value="Unassembled WGS sequence"/>
</dbReference>
<sequence length="685" mass="75893">MLSISQKQKDESKSQGSVETSDLTKSVDTPNLTKSDIGTMLNKSETILVVGYSPTGGGHTGRSLDIVQEALNEGSLKDGDTVILHVPSKWNGKERPDSLEVLAKQLKDKNINVIVAAATKSVQGFLREDGTSDDPRILTDFANSPLRDTSAYITGLEDAKHLESNFKDEFKDVKTIEAKDLMQSISNAIGADKMKTHVRVLTDMDHTLQKAASNHEVPSEHRLDQQNHAVMLEMNDSDLKKENAVLSKVLGGNREMVAHIDLGGKNTLLGVQESINGSNSKFSNKNKIDVNMSKKAAMEEMAARLMDEKNDLRKVGKDQQYQGVFYKDGLKPENVKNIMYVYAHNYQNGIAESIIKGVNEGKKGFEDTLFVFCGGDTLKKREGEEKAPNAMHLAYAVEADAITTMGAGTAGEFVYLHEKGGSKAGLMMFPIKGHNEQEKNADVLEGKDSVKDYLARYADGDDMESKIYAYVADRREKAEVKYGGDENLSKMFNAVNNKDTYVSAGHKLLFNKDGSESLRNNEIEGKELEMRESPLLRANRKFVKTLFQAIHQIKEEGKNGTVGEFEKINLRISMGKKEGETKLTVAQLRDKLDSIGGIMDVINKKNREDIYPEEGADIVLSRSLKRSDDKKKRIEEEVTNPDDFILLGEAKEFLDRIISAKSAADASAALRDMEEKFGHTVITGF</sequence>
<evidence type="ECO:0000313" key="3">
    <source>
        <dbReference type="Proteomes" id="UP000468717"/>
    </source>
</evidence>
<organism evidence="2 3">
    <name type="scientific">Janthinobacterium violaceinigrum</name>
    <dbReference type="NCBI Taxonomy" id="2654252"/>
    <lineage>
        <taxon>Bacteria</taxon>
        <taxon>Pseudomonadati</taxon>
        <taxon>Pseudomonadota</taxon>
        <taxon>Betaproteobacteria</taxon>
        <taxon>Burkholderiales</taxon>
        <taxon>Oxalobacteraceae</taxon>
        <taxon>Janthinobacterium</taxon>
    </lineage>
</organism>